<feature type="region of interest" description="Disordered" evidence="2">
    <location>
        <begin position="24"/>
        <end position="44"/>
    </location>
</feature>
<dbReference type="Proteomes" id="UP001064489">
    <property type="component" value="Chromosome 2"/>
</dbReference>
<evidence type="ECO:0000256" key="2">
    <source>
        <dbReference type="SAM" id="MobiDB-lite"/>
    </source>
</evidence>
<dbReference type="InterPro" id="IPR029058">
    <property type="entry name" value="AB_hydrolase_fold"/>
</dbReference>
<evidence type="ECO:0000313" key="4">
    <source>
        <dbReference type="EMBL" id="KAI9161597.1"/>
    </source>
</evidence>
<evidence type="ECO:0000313" key="5">
    <source>
        <dbReference type="Proteomes" id="UP001064489"/>
    </source>
</evidence>
<dbReference type="Gene3D" id="3.40.50.1820">
    <property type="entry name" value="alpha/beta hydrolase"/>
    <property type="match status" value="1"/>
</dbReference>
<protein>
    <recommendedName>
        <fullName evidence="3">Alpha/beta hydrolase fold-3 domain-containing protein</fullName>
    </recommendedName>
</protein>
<comment type="similarity">
    <text evidence="1">Belongs to the 'GDXG' lipolytic enzyme family.</text>
</comment>
<comment type="caution">
    <text evidence="4">The sequence shown here is derived from an EMBL/GenBank/DDBJ whole genome shotgun (WGS) entry which is preliminary data.</text>
</comment>
<dbReference type="EMBL" id="JAJSOW010000106">
    <property type="protein sequence ID" value="KAI9161597.1"/>
    <property type="molecule type" value="Genomic_DNA"/>
</dbReference>
<reference evidence="4" key="2">
    <citation type="submission" date="2023-02" db="EMBL/GenBank/DDBJ databases">
        <authorList>
            <person name="Swenson N.G."/>
            <person name="Wegrzyn J.L."/>
            <person name="Mcevoy S.L."/>
        </authorList>
    </citation>
    <scope>NUCLEOTIDE SEQUENCE</scope>
    <source>
        <strain evidence="4">91603</strain>
        <tissue evidence="4">Leaf</tissue>
    </source>
</reference>
<evidence type="ECO:0000256" key="1">
    <source>
        <dbReference type="ARBA" id="ARBA00010515"/>
    </source>
</evidence>
<dbReference type="Pfam" id="PF07859">
    <property type="entry name" value="Abhydrolase_3"/>
    <property type="match status" value="1"/>
</dbReference>
<dbReference type="PANTHER" id="PTHR23024:SF546">
    <property type="entry name" value="CARBOXYLESTERASE 120-RELATED"/>
    <property type="match status" value="1"/>
</dbReference>
<organism evidence="4 5">
    <name type="scientific">Acer negundo</name>
    <name type="common">Box elder</name>
    <dbReference type="NCBI Taxonomy" id="4023"/>
    <lineage>
        <taxon>Eukaryota</taxon>
        <taxon>Viridiplantae</taxon>
        <taxon>Streptophyta</taxon>
        <taxon>Embryophyta</taxon>
        <taxon>Tracheophyta</taxon>
        <taxon>Spermatophyta</taxon>
        <taxon>Magnoliopsida</taxon>
        <taxon>eudicotyledons</taxon>
        <taxon>Gunneridae</taxon>
        <taxon>Pentapetalae</taxon>
        <taxon>rosids</taxon>
        <taxon>malvids</taxon>
        <taxon>Sapindales</taxon>
        <taxon>Sapindaceae</taxon>
        <taxon>Hippocastanoideae</taxon>
        <taxon>Acereae</taxon>
        <taxon>Acer</taxon>
    </lineage>
</organism>
<accession>A0AAD5IG34</accession>
<dbReference type="InterPro" id="IPR013094">
    <property type="entry name" value="AB_hydrolase_3"/>
</dbReference>
<sequence length="340" mass="38367">MANETKAQTQSIIDPYKAIHVKPNPDSSITRTNNNWPKTPATPDPPHHIQVLSKDVVINQSNNVWVRIFLPGEALDQSSSSKLPLIVYYHGGGFVIFSADLINFHNFCFDIAEKLQAVVVSVEYRLAPENRLPAAYDDVMETLHWIRDTKDEWFTKYVDYSKCFLMGSSAGGNIAYHAGLRGALEVDDLLPIKIQGLILHQPFFGGVKRCESERRLLNDIILPLCATDLLWKLSLPVGADRNHEYSNPTVEGGTLRVLDQVKRLGWKVMVTGCDGDPLIDRQIEVVKLMEEKGQLCREIDRHRVIRGILWCGDVTAYRLTWGNEFLKRKMGPGSDSGLRN</sequence>
<dbReference type="AlphaFoldDB" id="A0AAD5IG34"/>
<gene>
    <name evidence="4" type="ORF">LWI28_018956</name>
</gene>
<feature type="compositionally biased region" description="Polar residues" evidence="2">
    <location>
        <begin position="25"/>
        <end position="37"/>
    </location>
</feature>
<dbReference type="GO" id="GO:0016787">
    <property type="term" value="F:hydrolase activity"/>
    <property type="evidence" value="ECO:0007669"/>
    <property type="project" value="InterPro"/>
</dbReference>
<reference evidence="4" key="1">
    <citation type="journal article" date="2022" name="Plant J.">
        <title>Strategies of tolerance reflected in two North American maple genomes.</title>
        <authorList>
            <person name="McEvoy S.L."/>
            <person name="Sezen U.U."/>
            <person name="Trouern-Trend A."/>
            <person name="McMahon S.M."/>
            <person name="Schaberg P.G."/>
            <person name="Yang J."/>
            <person name="Wegrzyn J.L."/>
            <person name="Swenson N.G."/>
        </authorList>
    </citation>
    <scope>NUCLEOTIDE SEQUENCE</scope>
    <source>
        <strain evidence="4">91603</strain>
    </source>
</reference>
<proteinExistence type="inferred from homology"/>
<keyword evidence="5" id="KW-1185">Reference proteome</keyword>
<name>A0AAD5IG34_ACENE</name>
<dbReference type="PANTHER" id="PTHR23024">
    <property type="entry name" value="ARYLACETAMIDE DEACETYLASE"/>
    <property type="match status" value="1"/>
</dbReference>
<dbReference type="SUPFAM" id="SSF53474">
    <property type="entry name" value="alpha/beta-Hydrolases"/>
    <property type="match status" value="1"/>
</dbReference>
<dbReference type="InterPro" id="IPR050466">
    <property type="entry name" value="Carboxylest/Gibb_receptor"/>
</dbReference>
<feature type="domain" description="Alpha/beta hydrolase fold-3" evidence="3">
    <location>
        <begin position="86"/>
        <end position="297"/>
    </location>
</feature>
<evidence type="ECO:0000259" key="3">
    <source>
        <dbReference type="Pfam" id="PF07859"/>
    </source>
</evidence>